<organism evidence="1 2">
    <name type="scientific">Ciona intestinalis</name>
    <name type="common">Transparent sea squirt</name>
    <name type="synonym">Ascidia intestinalis</name>
    <dbReference type="NCBI Taxonomy" id="7719"/>
    <lineage>
        <taxon>Eukaryota</taxon>
        <taxon>Metazoa</taxon>
        <taxon>Chordata</taxon>
        <taxon>Tunicata</taxon>
        <taxon>Ascidiacea</taxon>
        <taxon>Phlebobranchia</taxon>
        <taxon>Cionidae</taxon>
        <taxon>Ciona</taxon>
    </lineage>
</organism>
<reference evidence="1" key="3">
    <citation type="submission" date="2025-08" db="UniProtKB">
        <authorList>
            <consortium name="Ensembl"/>
        </authorList>
    </citation>
    <scope>IDENTIFICATION</scope>
</reference>
<dbReference type="AlphaFoldDB" id="H2Y020"/>
<dbReference type="Ensembl" id="ENSCINT00000035648.1">
    <property type="protein sequence ID" value="ENSCINP00000035254.1"/>
    <property type="gene ID" value="ENSCING00000022687.1"/>
</dbReference>
<dbReference type="HOGENOM" id="CLU_3055527_0_0_1"/>
<keyword evidence="2" id="KW-1185">Reference proteome</keyword>
<reference evidence="1" key="2">
    <citation type="journal article" date="2008" name="Genome Biol.">
        <title>Improved genome assembly and evidence-based global gene model set for the chordate Ciona intestinalis: new insight into intron and operon populations.</title>
        <authorList>
            <person name="Satou Y."/>
            <person name="Mineta K."/>
            <person name="Ogasawara M."/>
            <person name="Sasakura Y."/>
            <person name="Shoguchi E."/>
            <person name="Ueno K."/>
            <person name="Yamada L."/>
            <person name="Matsumoto J."/>
            <person name="Wasserscheid J."/>
            <person name="Dewar K."/>
            <person name="Wiley G.B."/>
            <person name="Macmil S.L."/>
            <person name="Roe B.A."/>
            <person name="Zeller R.W."/>
            <person name="Hastings K.E."/>
            <person name="Lemaire P."/>
            <person name="Lindquist E."/>
            <person name="Endo T."/>
            <person name="Hotta K."/>
            <person name="Inaba K."/>
        </authorList>
    </citation>
    <scope>NUCLEOTIDE SEQUENCE [LARGE SCALE GENOMIC DNA]</scope>
    <source>
        <strain evidence="1">wild type</strain>
    </source>
</reference>
<reference evidence="2" key="1">
    <citation type="journal article" date="2002" name="Science">
        <title>The draft genome of Ciona intestinalis: insights into chordate and vertebrate origins.</title>
        <authorList>
            <person name="Dehal P."/>
            <person name="Satou Y."/>
            <person name="Campbell R.K."/>
            <person name="Chapman J."/>
            <person name="Degnan B."/>
            <person name="De Tomaso A."/>
            <person name="Davidson B."/>
            <person name="Di Gregorio A."/>
            <person name="Gelpke M."/>
            <person name="Goodstein D.M."/>
            <person name="Harafuji N."/>
            <person name="Hastings K.E."/>
            <person name="Ho I."/>
            <person name="Hotta K."/>
            <person name="Huang W."/>
            <person name="Kawashima T."/>
            <person name="Lemaire P."/>
            <person name="Martinez D."/>
            <person name="Meinertzhagen I.A."/>
            <person name="Necula S."/>
            <person name="Nonaka M."/>
            <person name="Putnam N."/>
            <person name="Rash S."/>
            <person name="Saiga H."/>
            <person name="Satake M."/>
            <person name="Terry A."/>
            <person name="Yamada L."/>
            <person name="Wang H.G."/>
            <person name="Awazu S."/>
            <person name="Azumi K."/>
            <person name="Boore J."/>
            <person name="Branno M."/>
            <person name="Chin-Bow S."/>
            <person name="DeSantis R."/>
            <person name="Doyle S."/>
            <person name="Francino P."/>
            <person name="Keys D.N."/>
            <person name="Haga S."/>
            <person name="Hayashi H."/>
            <person name="Hino K."/>
            <person name="Imai K.S."/>
            <person name="Inaba K."/>
            <person name="Kano S."/>
            <person name="Kobayashi K."/>
            <person name="Kobayashi M."/>
            <person name="Lee B.I."/>
            <person name="Makabe K.W."/>
            <person name="Manohar C."/>
            <person name="Matassi G."/>
            <person name="Medina M."/>
            <person name="Mochizuki Y."/>
            <person name="Mount S."/>
            <person name="Morishita T."/>
            <person name="Miura S."/>
            <person name="Nakayama A."/>
            <person name="Nishizaka S."/>
            <person name="Nomoto H."/>
            <person name="Ohta F."/>
            <person name="Oishi K."/>
            <person name="Rigoutsos I."/>
            <person name="Sano M."/>
            <person name="Sasaki A."/>
            <person name="Sasakura Y."/>
            <person name="Shoguchi E."/>
            <person name="Shin-i T."/>
            <person name="Spagnuolo A."/>
            <person name="Stainier D."/>
            <person name="Suzuki M.M."/>
            <person name="Tassy O."/>
            <person name="Takatori N."/>
            <person name="Tokuoka M."/>
            <person name="Yagi K."/>
            <person name="Yoshizaki F."/>
            <person name="Wada S."/>
            <person name="Zhang C."/>
            <person name="Hyatt P.D."/>
            <person name="Larimer F."/>
            <person name="Detter C."/>
            <person name="Doggett N."/>
            <person name="Glavina T."/>
            <person name="Hawkins T."/>
            <person name="Richardson P."/>
            <person name="Lucas S."/>
            <person name="Kohara Y."/>
            <person name="Levine M."/>
            <person name="Satoh N."/>
            <person name="Rokhsar D.S."/>
        </authorList>
    </citation>
    <scope>NUCLEOTIDE SEQUENCE [LARGE SCALE GENOMIC DNA]</scope>
</reference>
<evidence type="ECO:0000313" key="2">
    <source>
        <dbReference type="Proteomes" id="UP000008144"/>
    </source>
</evidence>
<evidence type="ECO:0000313" key="1">
    <source>
        <dbReference type="Ensembl" id="ENSCINP00000035254.1"/>
    </source>
</evidence>
<dbReference type="EMBL" id="EAAA01000272">
    <property type="status" value="NOT_ANNOTATED_CDS"/>
    <property type="molecule type" value="Genomic_DNA"/>
</dbReference>
<dbReference type="InParanoid" id="H2Y020"/>
<protein>
    <submittedName>
        <fullName evidence="1">Uncharacterized protein</fullName>
    </submittedName>
</protein>
<name>H2Y020_CIOIN</name>
<reference evidence="1" key="4">
    <citation type="submission" date="2025-09" db="UniProtKB">
        <authorList>
            <consortium name="Ensembl"/>
        </authorList>
    </citation>
    <scope>IDENTIFICATION</scope>
</reference>
<dbReference type="Proteomes" id="UP000008144">
    <property type="component" value="Chromosome 1"/>
</dbReference>
<sequence length="54" mass="6148">LCVSTSLQSANSHNYAVNYLLLECILVDRSNISYSIVFFDLIYSVYRQVLKLSA</sequence>
<proteinExistence type="predicted"/>
<dbReference type="EMBL" id="EAAA01000273">
    <property type="status" value="NOT_ANNOTATED_CDS"/>
    <property type="molecule type" value="Genomic_DNA"/>
</dbReference>
<accession>H2Y020</accession>